<keyword evidence="3" id="KW-0732">Signal</keyword>
<dbReference type="Proteomes" id="UP001168821">
    <property type="component" value="Unassembled WGS sequence"/>
</dbReference>
<keyword evidence="5" id="KW-1185">Reference proteome</keyword>
<name>A0AA38HX01_9CUCU</name>
<evidence type="ECO:0000256" key="3">
    <source>
        <dbReference type="SAM" id="SignalP"/>
    </source>
</evidence>
<dbReference type="GO" id="GO:0005834">
    <property type="term" value="C:heterotrimeric G-protein complex"/>
    <property type="evidence" value="ECO:0007669"/>
    <property type="project" value="InterPro"/>
</dbReference>
<organism evidence="4 5">
    <name type="scientific">Zophobas morio</name>
    <dbReference type="NCBI Taxonomy" id="2755281"/>
    <lineage>
        <taxon>Eukaryota</taxon>
        <taxon>Metazoa</taxon>
        <taxon>Ecdysozoa</taxon>
        <taxon>Arthropoda</taxon>
        <taxon>Hexapoda</taxon>
        <taxon>Insecta</taxon>
        <taxon>Pterygota</taxon>
        <taxon>Neoptera</taxon>
        <taxon>Endopterygota</taxon>
        <taxon>Coleoptera</taxon>
        <taxon>Polyphaga</taxon>
        <taxon>Cucujiformia</taxon>
        <taxon>Tenebrionidae</taxon>
        <taxon>Zophobas</taxon>
    </lineage>
</organism>
<dbReference type="GO" id="GO:0050909">
    <property type="term" value="P:sensory perception of taste"/>
    <property type="evidence" value="ECO:0007669"/>
    <property type="project" value="InterPro"/>
</dbReference>
<dbReference type="Gene3D" id="3.80.10.10">
    <property type="entry name" value="Ribonuclease Inhibitor"/>
    <property type="match status" value="2"/>
</dbReference>
<evidence type="ECO:0000313" key="4">
    <source>
        <dbReference type="EMBL" id="KAJ3644792.1"/>
    </source>
</evidence>
<feature type="signal peptide" evidence="3">
    <location>
        <begin position="1"/>
        <end position="19"/>
    </location>
</feature>
<protein>
    <submittedName>
        <fullName evidence="4">Uncharacterized protein</fullName>
    </submittedName>
</protein>
<evidence type="ECO:0000256" key="1">
    <source>
        <dbReference type="ARBA" id="ARBA00022614"/>
    </source>
</evidence>
<comment type="caution">
    <text evidence="4">The sequence shown here is derived from an EMBL/GenBank/DDBJ whole genome shotgun (WGS) entry which is preliminary data.</text>
</comment>
<dbReference type="EMBL" id="JALNTZ010000007">
    <property type="protein sequence ID" value="KAJ3644792.1"/>
    <property type="molecule type" value="Genomic_DNA"/>
</dbReference>
<dbReference type="SUPFAM" id="SSF52058">
    <property type="entry name" value="L domain-like"/>
    <property type="match status" value="1"/>
</dbReference>
<dbReference type="GO" id="GO:0031681">
    <property type="term" value="F:G-protein beta-subunit binding"/>
    <property type="evidence" value="ECO:0007669"/>
    <property type="project" value="InterPro"/>
</dbReference>
<reference evidence="4" key="1">
    <citation type="journal article" date="2023" name="G3 (Bethesda)">
        <title>Whole genome assemblies of Zophobas morio and Tenebrio molitor.</title>
        <authorList>
            <person name="Kaur S."/>
            <person name="Stinson S.A."/>
            <person name="diCenzo G.C."/>
        </authorList>
    </citation>
    <scope>NUCLEOTIDE SEQUENCE</scope>
    <source>
        <strain evidence="4">QUZm001</strain>
    </source>
</reference>
<proteinExistence type="predicted"/>
<keyword evidence="1" id="KW-0433">Leucine-rich repeat</keyword>
<dbReference type="Pfam" id="PF13855">
    <property type="entry name" value="LRR_8"/>
    <property type="match status" value="1"/>
</dbReference>
<dbReference type="InterPro" id="IPR032675">
    <property type="entry name" value="LRR_dom_sf"/>
</dbReference>
<feature type="chain" id="PRO_5041260038" evidence="3">
    <location>
        <begin position="20"/>
        <end position="347"/>
    </location>
</feature>
<keyword evidence="2" id="KW-0677">Repeat</keyword>
<dbReference type="InterPro" id="IPR003591">
    <property type="entry name" value="Leu-rich_rpt_typical-subtyp"/>
</dbReference>
<dbReference type="InterPro" id="IPR001611">
    <property type="entry name" value="Leu-rich_rpt"/>
</dbReference>
<dbReference type="SMART" id="SM00369">
    <property type="entry name" value="LRR_TYP"/>
    <property type="match status" value="4"/>
</dbReference>
<dbReference type="GO" id="GO:0007200">
    <property type="term" value="P:phospholipase C-activating G protein-coupled receptor signaling pathway"/>
    <property type="evidence" value="ECO:0007669"/>
    <property type="project" value="InterPro"/>
</dbReference>
<evidence type="ECO:0000256" key="2">
    <source>
        <dbReference type="ARBA" id="ARBA00022737"/>
    </source>
</evidence>
<dbReference type="InterPro" id="IPR039227">
    <property type="entry name" value="GNG13"/>
</dbReference>
<evidence type="ECO:0000313" key="5">
    <source>
        <dbReference type="Proteomes" id="UP001168821"/>
    </source>
</evidence>
<accession>A0AA38HX01</accession>
<dbReference type="PANTHER" id="PTHR15936:SF2">
    <property type="entry name" value="GUANINE NUCLEOTIDE-BINDING PROTEIN G(I)_G(S)_G(O) SUBUNIT GAMMA-13"/>
    <property type="match status" value="1"/>
</dbReference>
<sequence>MHLKTVAVLVLCFLQRSTTCDFRFDYTTTVHGKREVNEYYDVKQITVTSHNTFGVTIENEYIPTLCCEVFNLKLDVEYIIFVNCWIEHIEEECFSQKVQHIISRIAIINNKLTSIKSGTFTNLKVLSIDLKNNLIEVIENESFVNLTSLMFLDLSINNLRTFNPKVFLNVPNLGTLMLQSNRIESLESNALYFFRKDHSRLDMKCNELTYIDKNVLGGMISENFYLELHNNKLSSLPAGIFDHHSFSVIDVGQNPLKNVSKQFCSRNCTVQDFNFNCAGMDVESMGQTVENIGNWVEENHVNLYTDDYCSFNTSAQIVNVGWSTCNGVRGVEGTWCWIYLGILVILF</sequence>
<dbReference type="PANTHER" id="PTHR15936">
    <property type="entry name" value="GUANINE NUCLEOTIDE-BINDING PROTEIN G I /G S /G O GAMMA-13 SUBUNIT"/>
    <property type="match status" value="1"/>
</dbReference>
<gene>
    <name evidence="4" type="ORF">Zmor_022495</name>
</gene>
<dbReference type="AlphaFoldDB" id="A0AA38HX01"/>